<comment type="caution">
    <text evidence="1">The sequence shown here is derived from an EMBL/GenBank/DDBJ whole genome shotgun (WGS) entry which is preliminary data.</text>
</comment>
<dbReference type="EMBL" id="CAJNIZ010001559">
    <property type="protein sequence ID" value="CAE7194094.1"/>
    <property type="molecule type" value="Genomic_DNA"/>
</dbReference>
<accession>A0A812IZ53</accession>
<feature type="non-terminal residue" evidence="1">
    <location>
        <position position="168"/>
    </location>
</feature>
<protein>
    <submittedName>
        <fullName evidence="1">Uncharacterized protein</fullName>
    </submittedName>
</protein>
<name>A0A812IZ53_SYMPI</name>
<dbReference type="OrthoDB" id="406714at2759"/>
<evidence type="ECO:0000313" key="1">
    <source>
        <dbReference type="EMBL" id="CAE7194094.1"/>
    </source>
</evidence>
<gene>
    <name evidence="1" type="ORF">SPIL2461_LOCUS1597</name>
</gene>
<reference evidence="1" key="1">
    <citation type="submission" date="2021-02" db="EMBL/GenBank/DDBJ databases">
        <authorList>
            <person name="Dougan E. K."/>
            <person name="Rhodes N."/>
            <person name="Thang M."/>
            <person name="Chan C."/>
        </authorList>
    </citation>
    <scope>NUCLEOTIDE SEQUENCE</scope>
</reference>
<sequence length="168" mass="18743">GRDDGFDPQEVAAKLAGLKDSLKCDFPFPSGTQNADLELFDVREEVLRSITGFTPGTVLKIRQKPSARLTLIGIRLEPHGEDPKVWWHFRDGPDVHAGAGMLDDWESLRLNMQETGEKVDLAEFREELKDRKPASMEVRMDGFLSQLGGIGGGGPLEEMLRQALQREL</sequence>
<dbReference type="Proteomes" id="UP000649617">
    <property type="component" value="Unassembled WGS sequence"/>
</dbReference>
<evidence type="ECO:0000313" key="2">
    <source>
        <dbReference type="Proteomes" id="UP000649617"/>
    </source>
</evidence>
<dbReference type="AlphaFoldDB" id="A0A812IZ53"/>
<proteinExistence type="predicted"/>
<keyword evidence="2" id="KW-1185">Reference proteome</keyword>
<organism evidence="1 2">
    <name type="scientific">Symbiodinium pilosum</name>
    <name type="common">Dinoflagellate</name>
    <dbReference type="NCBI Taxonomy" id="2952"/>
    <lineage>
        <taxon>Eukaryota</taxon>
        <taxon>Sar</taxon>
        <taxon>Alveolata</taxon>
        <taxon>Dinophyceae</taxon>
        <taxon>Suessiales</taxon>
        <taxon>Symbiodiniaceae</taxon>
        <taxon>Symbiodinium</taxon>
    </lineage>
</organism>